<dbReference type="KEGG" id="hli:HLI_16470"/>
<dbReference type="PANTHER" id="PTHR30336">
    <property type="entry name" value="INNER MEMBRANE PROTEIN, PROBABLE PERMEASE"/>
    <property type="match status" value="1"/>
</dbReference>
<keyword evidence="1" id="KW-1133">Transmembrane helix</keyword>
<proteinExistence type="predicted"/>
<dbReference type="EMBL" id="CP026118">
    <property type="protein sequence ID" value="QAS53684.1"/>
    <property type="molecule type" value="Genomic_DNA"/>
</dbReference>
<dbReference type="Gene3D" id="3.40.50.620">
    <property type="entry name" value="HUPs"/>
    <property type="match status" value="1"/>
</dbReference>
<dbReference type="AlphaFoldDB" id="A0A410MG17"/>
<keyword evidence="1" id="KW-0812">Transmembrane</keyword>
<sequence length="197" mass="22092">MKTPINKVKKSILLTSSIILTLFIIGIITLFMLGPEFLVVEDSPKETGEADAIIVLSGNASRLDHAVQLYEEGLADNMILTNATEPGTQSEDAVAQGIPEGAVVEENKAESTYENAVFSEEIMDQNEWTSAIVVTNDYHSRRTKMTFENIYNDEIELSYSFASSFFNPEDGLSEREEKMTFAEYVKLITYSIRLLFH</sequence>
<evidence type="ECO:0000256" key="1">
    <source>
        <dbReference type="SAM" id="Phobius"/>
    </source>
</evidence>
<dbReference type="OrthoDB" id="9782395at2"/>
<reference evidence="3 4" key="1">
    <citation type="submission" date="2018-01" db="EMBL/GenBank/DDBJ databases">
        <title>The whole genome sequencing and assembly of Halobacillus litoralis ERB031 strain.</title>
        <authorList>
            <person name="Lee S.-J."/>
            <person name="Park M.-K."/>
            <person name="Kim J.-Y."/>
            <person name="Lee Y.-J."/>
            <person name="Yi H."/>
            <person name="Bahn Y.-S."/>
            <person name="Kim J.F."/>
            <person name="Lee D.-W."/>
        </authorList>
    </citation>
    <scope>NUCLEOTIDE SEQUENCE [LARGE SCALE GENOMIC DNA]</scope>
    <source>
        <strain evidence="3 4">ERB 031</strain>
    </source>
</reference>
<name>A0A410MG17_9BACI</name>
<dbReference type="Pfam" id="PF02698">
    <property type="entry name" value="DUF218"/>
    <property type="match status" value="1"/>
</dbReference>
<keyword evidence="1" id="KW-0472">Membrane</keyword>
<dbReference type="CDD" id="cd06259">
    <property type="entry name" value="YdcF-like"/>
    <property type="match status" value="1"/>
</dbReference>
<dbReference type="InterPro" id="IPR003848">
    <property type="entry name" value="DUF218"/>
</dbReference>
<dbReference type="PANTHER" id="PTHR30336:SF20">
    <property type="entry name" value="DUF218 DOMAIN-CONTAINING PROTEIN"/>
    <property type="match status" value="1"/>
</dbReference>
<dbReference type="GO" id="GO:0005886">
    <property type="term" value="C:plasma membrane"/>
    <property type="evidence" value="ECO:0007669"/>
    <property type="project" value="TreeGrafter"/>
</dbReference>
<evidence type="ECO:0000313" key="4">
    <source>
        <dbReference type="Proteomes" id="UP000287756"/>
    </source>
</evidence>
<dbReference type="InterPro" id="IPR014729">
    <property type="entry name" value="Rossmann-like_a/b/a_fold"/>
</dbReference>
<protein>
    <recommendedName>
        <fullName evidence="2">DUF218 domain-containing protein</fullName>
    </recommendedName>
</protein>
<feature type="domain" description="DUF218" evidence="2">
    <location>
        <begin position="51"/>
        <end position="184"/>
    </location>
</feature>
<organism evidence="3 4">
    <name type="scientific">Halobacillus litoralis</name>
    <dbReference type="NCBI Taxonomy" id="45668"/>
    <lineage>
        <taxon>Bacteria</taxon>
        <taxon>Bacillati</taxon>
        <taxon>Bacillota</taxon>
        <taxon>Bacilli</taxon>
        <taxon>Bacillales</taxon>
        <taxon>Bacillaceae</taxon>
        <taxon>Halobacillus</taxon>
    </lineage>
</organism>
<dbReference type="InterPro" id="IPR051599">
    <property type="entry name" value="Cell_Envelope_Assoc"/>
</dbReference>
<gene>
    <name evidence="3" type="ORF">HLI_16470</name>
</gene>
<dbReference type="Proteomes" id="UP000287756">
    <property type="component" value="Chromosome"/>
</dbReference>
<feature type="transmembrane region" description="Helical" evidence="1">
    <location>
        <begin position="12"/>
        <end position="33"/>
    </location>
</feature>
<evidence type="ECO:0000313" key="3">
    <source>
        <dbReference type="EMBL" id="QAS53684.1"/>
    </source>
</evidence>
<dbReference type="RefSeq" id="WP_128525952.1">
    <property type="nucleotide sequence ID" value="NZ_CP026118.1"/>
</dbReference>
<evidence type="ECO:0000259" key="2">
    <source>
        <dbReference type="Pfam" id="PF02698"/>
    </source>
</evidence>
<accession>A0A410MG17</accession>